<dbReference type="EMBL" id="BAABFV010000002">
    <property type="protein sequence ID" value="GAA4363286.1"/>
    <property type="molecule type" value="Genomic_DNA"/>
</dbReference>
<dbReference type="Pfam" id="PF04932">
    <property type="entry name" value="Wzy_C"/>
    <property type="match status" value="1"/>
</dbReference>
<dbReference type="Pfam" id="PF11846">
    <property type="entry name" value="Wzy_C_2"/>
    <property type="match status" value="1"/>
</dbReference>
<feature type="domain" description="O-antigen ligase-related" evidence="6">
    <location>
        <begin position="20"/>
        <end position="102"/>
    </location>
</feature>
<sequence>MLLGGLASLIFMSTFFNSEVKDFSKTHNRELIYSTALNAIEEKPLFGHGLGSFEKVYLIGLENNLNNEVVKASTPRAENLSHPHNELLYWGVQGGLISILGLVIILVGLLLPAFTGKKKAFAGVALLTPIGLHTLVELPFYISGAHLLLAILLFFYITSSANELKVFEFNVSPTISKFGRGFAGVVGAGVAVALLLNIYSLYQAVVFEKALNRTEQQLKKSIVHIGWRPEYNSLLLKHRANIAVESGEKQPVIDFLQWLEEQNQISPRLQYFFNLYYSYQILGEKEKAEDVKLQIECYYTGVRTADEWLKSH</sequence>
<evidence type="ECO:0000256" key="1">
    <source>
        <dbReference type="ARBA" id="ARBA00004141"/>
    </source>
</evidence>
<dbReference type="InterPro" id="IPR051533">
    <property type="entry name" value="WaaL-like"/>
</dbReference>
<dbReference type="PANTHER" id="PTHR37422">
    <property type="entry name" value="TEICHURONIC ACID BIOSYNTHESIS PROTEIN TUAE"/>
    <property type="match status" value="1"/>
</dbReference>
<comment type="subcellular location">
    <subcellularLocation>
        <location evidence="1">Membrane</location>
        <topology evidence="1">Multi-pass membrane protein</topology>
    </subcellularLocation>
</comment>
<gene>
    <name evidence="8" type="ORF">GCM10023151_18320</name>
</gene>
<proteinExistence type="predicted"/>
<reference evidence="9" key="1">
    <citation type="journal article" date="2019" name="Int. J. Syst. Evol. Microbiol.">
        <title>The Global Catalogue of Microorganisms (GCM) 10K type strain sequencing project: providing services to taxonomists for standard genome sequencing and annotation.</title>
        <authorList>
            <consortium name="The Broad Institute Genomics Platform"/>
            <consortium name="The Broad Institute Genome Sequencing Center for Infectious Disease"/>
            <person name="Wu L."/>
            <person name="Ma J."/>
        </authorList>
    </citation>
    <scope>NUCLEOTIDE SEQUENCE [LARGE SCALE GENOMIC DNA]</scope>
    <source>
        <strain evidence="9">JCM 17728</strain>
    </source>
</reference>
<comment type="caution">
    <text evidence="8">The sequence shown here is derived from an EMBL/GenBank/DDBJ whole genome shotgun (WGS) entry which is preliminary data.</text>
</comment>
<evidence type="ECO:0000259" key="7">
    <source>
        <dbReference type="Pfam" id="PF11846"/>
    </source>
</evidence>
<name>A0ABP8IME1_9GAMM</name>
<keyword evidence="9" id="KW-1185">Reference proteome</keyword>
<keyword evidence="2 5" id="KW-0812">Transmembrane</keyword>
<keyword evidence="4 5" id="KW-0472">Membrane</keyword>
<evidence type="ECO:0008006" key="10">
    <source>
        <dbReference type="Google" id="ProtNLM"/>
    </source>
</evidence>
<dbReference type="InterPro" id="IPR021797">
    <property type="entry name" value="Wzy_C_2"/>
</dbReference>
<evidence type="ECO:0000256" key="5">
    <source>
        <dbReference type="SAM" id="Phobius"/>
    </source>
</evidence>
<accession>A0ABP8IME1</accession>
<dbReference type="Proteomes" id="UP001501011">
    <property type="component" value="Unassembled WGS sequence"/>
</dbReference>
<organism evidence="8 9">
    <name type="scientific">Kangiella marina</name>
    <dbReference type="NCBI Taxonomy" id="1079178"/>
    <lineage>
        <taxon>Bacteria</taxon>
        <taxon>Pseudomonadati</taxon>
        <taxon>Pseudomonadota</taxon>
        <taxon>Gammaproteobacteria</taxon>
        <taxon>Kangiellales</taxon>
        <taxon>Kangiellaceae</taxon>
        <taxon>Kangiella</taxon>
    </lineage>
</organism>
<feature type="transmembrane region" description="Helical" evidence="5">
    <location>
        <begin position="135"/>
        <end position="158"/>
    </location>
</feature>
<feature type="transmembrane region" description="Helical" evidence="5">
    <location>
        <begin position="87"/>
        <end position="114"/>
    </location>
</feature>
<evidence type="ECO:0000256" key="2">
    <source>
        <dbReference type="ARBA" id="ARBA00022692"/>
    </source>
</evidence>
<evidence type="ECO:0000256" key="3">
    <source>
        <dbReference type="ARBA" id="ARBA00022989"/>
    </source>
</evidence>
<feature type="domain" description="Virulence factor membrane-bound polymerase C-terminal" evidence="7">
    <location>
        <begin position="122"/>
        <end position="301"/>
    </location>
</feature>
<evidence type="ECO:0000313" key="8">
    <source>
        <dbReference type="EMBL" id="GAA4363286.1"/>
    </source>
</evidence>
<evidence type="ECO:0000259" key="6">
    <source>
        <dbReference type="Pfam" id="PF04932"/>
    </source>
</evidence>
<protein>
    <recommendedName>
        <fullName evidence="10">Virulence factor membrane-bound polymerase C-terminal domain-containing protein</fullName>
    </recommendedName>
</protein>
<evidence type="ECO:0000313" key="9">
    <source>
        <dbReference type="Proteomes" id="UP001501011"/>
    </source>
</evidence>
<dbReference type="InterPro" id="IPR007016">
    <property type="entry name" value="O-antigen_ligase-rel_domated"/>
</dbReference>
<keyword evidence="3 5" id="KW-1133">Transmembrane helix</keyword>
<feature type="transmembrane region" description="Helical" evidence="5">
    <location>
        <begin position="178"/>
        <end position="199"/>
    </location>
</feature>
<evidence type="ECO:0000256" key="4">
    <source>
        <dbReference type="ARBA" id="ARBA00023136"/>
    </source>
</evidence>
<dbReference type="PANTHER" id="PTHR37422:SF21">
    <property type="entry name" value="EXOQ-LIKE PROTEIN"/>
    <property type="match status" value="1"/>
</dbReference>